<protein>
    <submittedName>
        <fullName evidence="2">Amidase</fullName>
    </submittedName>
</protein>
<dbReference type="AlphaFoldDB" id="A0A356LG24"/>
<dbReference type="InterPro" id="IPR036928">
    <property type="entry name" value="AS_sf"/>
</dbReference>
<gene>
    <name evidence="2" type="ORF">DD666_10715</name>
</gene>
<evidence type="ECO:0000259" key="1">
    <source>
        <dbReference type="Pfam" id="PF01425"/>
    </source>
</evidence>
<dbReference type="InterPro" id="IPR023631">
    <property type="entry name" value="Amidase_dom"/>
</dbReference>
<dbReference type="Proteomes" id="UP000264036">
    <property type="component" value="Unassembled WGS sequence"/>
</dbReference>
<dbReference type="SUPFAM" id="SSF75304">
    <property type="entry name" value="Amidase signature (AS) enzymes"/>
    <property type="match status" value="1"/>
</dbReference>
<reference evidence="2 3" key="1">
    <citation type="journal article" date="2018" name="Nat. Biotechnol.">
        <title>A standardized bacterial taxonomy based on genome phylogeny substantially revises the tree of life.</title>
        <authorList>
            <person name="Parks D.H."/>
            <person name="Chuvochina M."/>
            <person name="Waite D.W."/>
            <person name="Rinke C."/>
            <person name="Skarshewski A."/>
            <person name="Chaumeil P.A."/>
            <person name="Hugenholtz P."/>
        </authorList>
    </citation>
    <scope>NUCLEOTIDE SEQUENCE [LARGE SCALE GENOMIC DNA]</scope>
    <source>
        <strain evidence="2">UBA10707</strain>
    </source>
</reference>
<dbReference type="EMBL" id="DOEK01000028">
    <property type="protein sequence ID" value="HBP29874.1"/>
    <property type="molecule type" value="Genomic_DNA"/>
</dbReference>
<comment type="caution">
    <text evidence="2">The sequence shown here is derived from an EMBL/GenBank/DDBJ whole genome shotgun (WGS) entry which is preliminary data.</text>
</comment>
<accession>A0A356LG24</accession>
<evidence type="ECO:0000313" key="2">
    <source>
        <dbReference type="EMBL" id="HBP29874.1"/>
    </source>
</evidence>
<name>A0A356LG24_9BURK</name>
<sequence>MTSMQSSASCPQPFPSMQVLSRLPPDFALRTSMEKIRQREADVRAWVRLRRWDELELDIATAISGSMAAIPFGVKDVIDVCGLPTQCGIDDGAEPAAQYDAACVAQLRSAGAIPIGKTVTAEYAFRTPGRTRNPWNTAYTPGGSSSGSAAGVAAGMVPLALSTQTGGSIIRPAAYCGVVGFKPSIGLVSRSGLKLTSESLDVIGWHAASVDYAQAMANVLLPQKVEPSLHGLRNIKVAINLQGDGLRAESEALTVLRGVQQIFNDEGATCFDLSIEKELALLAQAHSVIMKYEFARNLAPVVDRKRKALSAALLKNVAEGFAVPDSLYLEMLGIQQELRKSWQALTRGADLILTPSAAGTAPPGQEHTGVPAFNKMWSVLGWPCVHLPVTLGQDGMPVGVQLIADWHQDFRLLALAAIVEKKMNLKGEDNVGSKQIVE</sequence>
<dbReference type="Pfam" id="PF01425">
    <property type="entry name" value="Amidase"/>
    <property type="match status" value="1"/>
</dbReference>
<proteinExistence type="predicted"/>
<dbReference type="InterPro" id="IPR000120">
    <property type="entry name" value="Amidase"/>
</dbReference>
<dbReference type="Gene3D" id="3.90.1300.10">
    <property type="entry name" value="Amidase signature (AS) domain"/>
    <property type="match status" value="1"/>
</dbReference>
<organism evidence="2 3">
    <name type="scientific">Advenella kashmirensis</name>
    <dbReference type="NCBI Taxonomy" id="310575"/>
    <lineage>
        <taxon>Bacteria</taxon>
        <taxon>Pseudomonadati</taxon>
        <taxon>Pseudomonadota</taxon>
        <taxon>Betaproteobacteria</taxon>
        <taxon>Burkholderiales</taxon>
        <taxon>Alcaligenaceae</taxon>
    </lineage>
</organism>
<dbReference type="GO" id="GO:0003824">
    <property type="term" value="F:catalytic activity"/>
    <property type="evidence" value="ECO:0007669"/>
    <property type="project" value="InterPro"/>
</dbReference>
<feature type="domain" description="Amidase" evidence="1">
    <location>
        <begin position="57"/>
        <end position="413"/>
    </location>
</feature>
<evidence type="ECO:0000313" key="3">
    <source>
        <dbReference type="Proteomes" id="UP000264036"/>
    </source>
</evidence>
<dbReference type="PANTHER" id="PTHR11895">
    <property type="entry name" value="TRANSAMIDASE"/>
    <property type="match status" value="1"/>
</dbReference>
<dbReference type="PANTHER" id="PTHR11895:SF151">
    <property type="entry name" value="GLUTAMYL-TRNA(GLN) AMIDOTRANSFERASE SUBUNIT A"/>
    <property type="match status" value="1"/>
</dbReference>